<sequence length="436" mass="47770">MAKLTNDIVKNAMPAAGKRLELRDDVETGLIFRVTEKGVRSWSVRYRNAAGEHRRKNLGAYPSVGLAKAREEARKAKGAVAGGADVVALDKASKAEERRKHLHKLGGLADAYFIAAAEGTHKGGPKAAPKRATTIAEEKRIFEKLVKPKFGESAVANITRIEIRDFVAKQAKAAKSNGRHCRNIIRQLMSFAVREGVIDYNPAHDIAVAAPKVRTTVLKDSDLKAFWLACQRPQDVEDLAMSKLMGIALRMAAVTLQRGGEVVGMRWAEIDRAAKTWLIPAERMKGKKSHMVPLSTAALALLDEAQAAVEGNGTDYVFPSPRSKEDQPIDRRAFSRAMKRLVEAVKIGAATPHDLRRTGATMLTSERIGFPRFIVSQIIAHAGDTGGAAAVTGKHYDLNDYLPEKRRALDAWALLLEEIVTDVKRAENVIELPRQA</sequence>
<dbReference type="InterPro" id="IPR025166">
    <property type="entry name" value="Integrase_DNA_bind_dom"/>
</dbReference>
<reference evidence="7" key="1">
    <citation type="journal article" date="2020" name="Mol. Plant Microbe">
        <title>Rhizobial microsymbionts of the narrowly endemic Oxytropis species growing in Kamchatka are characterized by significant genetic diversity and possess a set of genes that are associated with T3SS and T6SS secretion systems and can affect the development of symbiosis.</title>
        <authorList>
            <person name="Safronova V."/>
            <person name="Guro P."/>
            <person name="Sazanova A."/>
            <person name="Kuznetsova I."/>
            <person name="Belimov A."/>
            <person name="Yakubov V."/>
            <person name="Chirak E."/>
            <person name="Afonin A."/>
            <person name="Gogolev Y."/>
            <person name="Andronov E."/>
            <person name="Tikhonovich I."/>
        </authorList>
    </citation>
    <scope>NUCLEOTIDE SEQUENCE [LARGE SCALE GENOMIC DNA]</scope>
    <source>
        <strain evidence="7">583</strain>
    </source>
</reference>
<dbReference type="Proteomes" id="UP000515465">
    <property type="component" value="Chromosome"/>
</dbReference>
<dbReference type="InterPro" id="IPR011010">
    <property type="entry name" value="DNA_brk_join_enz"/>
</dbReference>
<dbReference type="InterPro" id="IPR038488">
    <property type="entry name" value="Integrase_DNA-bd_sf"/>
</dbReference>
<dbReference type="GO" id="GO:0006310">
    <property type="term" value="P:DNA recombination"/>
    <property type="evidence" value="ECO:0007669"/>
    <property type="project" value="UniProtKB-KW"/>
</dbReference>
<dbReference type="InterPro" id="IPR050808">
    <property type="entry name" value="Phage_Integrase"/>
</dbReference>
<dbReference type="CDD" id="cd00801">
    <property type="entry name" value="INT_P4_C"/>
    <property type="match status" value="1"/>
</dbReference>
<dbReference type="SUPFAM" id="SSF56349">
    <property type="entry name" value="DNA breaking-rejoining enzymes"/>
    <property type="match status" value="1"/>
</dbReference>
<keyword evidence="2" id="KW-0229">DNA integration</keyword>
<dbReference type="PANTHER" id="PTHR30629">
    <property type="entry name" value="PROPHAGE INTEGRASE"/>
    <property type="match status" value="1"/>
</dbReference>
<dbReference type="Gene3D" id="1.10.150.130">
    <property type="match status" value="1"/>
</dbReference>
<dbReference type="EMBL" id="CP050296">
    <property type="protein sequence ID" value="QND57860.1"/>
    <property type="molecule type" value="Genomic_DNA"/>
</dbReference>
<proteinExistence type="inferred from homology"/>
<evidence type="ECO:0000259" key="5">
    <source>
        <dbReference type="PROSITE" id="PS51898"/>
    </source>
</evidence>
<evidence type="ECO:0000256" key="2">
    <source>
        <dbReference type="ARBA" id="ARBA00022908"/>
    </source>
</evidence>
<evidence type="ECO:0000256" key="3">
    <source>
        <dbReference type="ARBA" id="ARBA00023125"/>
    </source>
</evidence>
<dbReference type="Pfam" id="PF13356">
    <property type="entry name" value="Arm-DNA-bind_3"/>
    <property type="match status" value="1"/>
</dbReference>
<evidence type="ECO:0000313" key="7">
    <source>
        <dbReference type="Proteomes" id="UP000515465"/>
    </source>
</evidence>
<evidence type="ECO:0000256" key="4">
    <source>
        <dbReference type="ARBA" id="ARBA00023172"/>
    </source>
</evidence>
<comment type="similarity">
    <text evidence="1">Belongs to the 'phage' integrase family.</text>
</comment>
<protein>
    <submittedName>
        <fullName evidence="6">Tyrosine-type recombinase/integrase</fullName>
    </submittedName>
</protein>
<dbReference type="GO" id="GO:0003677">
    <property type="term" value="F:DNA binding"/>
    <property type="evidence" value="ECO:0007669"/>
    <property type="project" value="UniProtKB-KW"/>
</dbReference>
<gene>
    <name evidence="6" type="ORF">HB778_15580</name>
</gene>
<dbReference type="Pfam" id="PF22022">
    <property type="entry name" value="Phage_int_M"/>
    <property type="match status" value="1"/>
</dbReference>
<dbReference type="Gene3D" id="3.30.160.390">
    <property type="entry name" value="Integrase, DNA-binding domain"/>
    <property type="match status" value="1"/>
</dbReference>
<keyword evidence="4" id="KW-0233">DNA recombination</keyword>
<dbReference type="PANTHER" id="PTHR30629:SF2">
    <property type="entry name" value="PROPHAGE INTEGRASE INTS-RELATED"/>
    <property type="match status" value="1"/>
</dbReference>
<accession>A0A7G6STM8</accession>
<dbReference type="InterPro" id="IPR010998">
    <property type="entry name" value="Integrase_recombinase_N"/>
</dbReference>
<dbReference type="Gene3D" id="1.10.443.10">
    <property type="entry name" value="Intergrase catalytic core"/>
    <property type="match status" value="1"/>
</dbReference>
<evidence type="ECO:0000256" key="1">
    <source>
        <dbReference type="ARBA" id="ARBA00008857"/>
    </source>
</evidence>
<name>A0A7G6STM8_9HYPH</name>
<dbReference type="GO" id="GO:0015074">
    <property type="term" value="P:DNA integration"/>
    <property type="evidence" value="ECO:0007669"/>
    <property type="project" value="UniProtKB-KW"/>
</dbReference>
<feature type="domain" description="Tyr recombinase" evidence="5">
    <location>
        <begin position="212"/>
        <end position="410"/>
    </location>
</feature>
<dbReference type="InterPro" id="IPR002104">
    <property type="entry name" value="Integrase_catalytic"/>
</dbReference>
<evidence type="ECO:0000313" key="6">
    <source>
        <dbReference type="EMBL" id="QND57860.1"/>
    </source>
</evidence>
<organism evidence="6 7">
    <name type="scientific">Mesorhizobium huakuii</name>
    <dbReference type="NCBI Taxonomy" id="28104"/>
    <lineage>
        <taxon>Bacteria</taxon>
        <taxon>Pseudomonadati</taxon>
        <taxon>Pseudomonadota</taxon>
        <taxon>Alphaproteobacteria</taxon>
        <taxon>Hyphomicrobiales</taxon>
        <taxon>Phyllobacteriaceae</taxon>
        <taxon>Mesorhizobium</taxon>
    </lineage>
</organism>
<dbReference type="RefSeq" id="WP_183464638.1">
    <property type="nucleotide sequence ID" value="NZ_CP050296.1"/>
</dbReference>
<dbReference type="AlphaFoldDB" id="A0A7G6STM8"/>
<keyword evidence="3" id="KW-0238">DNA-binding</keyword>
<dbReference type="InterPro" id="IPR013762">
    <property type="entry name" value="Integrase-like_cat_sf"/>
</dbReference>
<dbReference type="Pfam" id="PF00589">
    <property type="entry name" value="Phage_integrase"/>
    <property type="match status" value="1"/>
</dbReference>
<dbReference type="PROSITE" id="PS51898">
    <property type="entry name" value="TYR_RECOMBINASE"/>
    <property type="match status" value="1"/>
</dbReference>
<dbReference type="InterPro" id="IPR053876">
    <property type="entry name" value="Phage_int_M"/>
</dbReference>